<accession>A0A840BFL2</accession>
<dbReference type="Gene3D" id="3.30.1490.150">
    <property type="entry name" value="Hypothetical protein ph0010, domain 2"/>
    <property type="match status" value="1"/>
</dbReference>
<evidence type="ECO:0000313" key="3">
    <source>
        <dbReference type="Proteomes" id="UP000561045"/>
    </source>
</evidence>
<dbReference type="InterPro" id="IPR027623">
    <property type="entry name" value="AmmeMemoSam_A"/>
</dbReference>
<dbReference type="AlphaFoldDB" id="A0A840BFL2"/>
<dbReference type="InterPro" id="IPR023473">
    <property type="entry name" value="AMMECR1"/>
</dbReference>
<reference evidence="2 3" key="1">
    <citation type="submission" date="2020-08" db="EMBL/GenBank/DDBJ databases">
        <title>Genomic Encyclopedia of Type Strains, Phase IV (KMG-IV): sequencing the most valuable type-strain genomes for metagenomic binning, comparative biology and taxonomic classification.</title>
        <authorList>
            <person name="Goeker M."/>
        </authorList>
    </citation>
    <scope>NUCLEOTIDE SEQUENCE [LARGE SCALE GENOMIC DNA]</scope>
    <source>
        <strain evidence="2 3">DSM 106739</strain>
    </source>
</reference>
<dbReference type="InterPro" id="IPR036071">
    <property type="entry name" value="AMMECR1_dom_sf"/>
</dbReference>
<dbReference type="Gene3D" id="3.30.700.20">
    <property type="entry name" value="Hypothetical protein ph0010, domain 1"/>
    <property type="match status" value="1"/>
</dbReference>
<comment type="caution">
    <text evidence="2">The sequence shown here is derived from an EMBL/GenBank/DDBJ whole genome shotgun (WGS) entry which is preliminary data.</text>
</comment>
<dbReference type="NCBIfam" id="TIGR04335">
    <property type="entry name" value="AmmeMemoSam_A"/>
    <property type="match status" value="1"/>
</dbReference>
<dbReference type="EMBL" id="JACIET010000001">
    <property type="protein sequence ID" value="MBB4011463.1"/>
    <property type="molecule type" value="Genomic_DNA"/>
</dbReference>
<feature type="domain" description="AMMECR1" evidence="1">
    <location>
        <begin position="6"/>
        <end position="183"/>
    </location>
</feature>
<sequence>MPTDTALGPLLIAHARHAIAQGLGLDSEVPPDAPALHEQGAVFVTLTQDDRLRGCIGSLVAYRPLGEDVRANAFAAAFRDPRFAPLTAHEWAGTDLEVSLIGPTEWRVCASEAEAIAWLRPGVDGVILEHAGLRATFLPQVWSSLPTSALFLYELRRKAGMRGDRWPADMRVGRYQVEKYHGA</sequence>
<dbReference type="Proteomes" id="UP000561045">
    <property type="component" value="Unassembled WGS sequence"/>
</dbReference>
<keyword evidence="3" id="KW-1185">Reference proteome</keyword>
<dbReference type="PROSITE" id="PS51112">
    <property type="entry name" value="AMMECR1"/>
    <property type="match status" value="1"/>
</dbReference>
<evidence type="ECO:0000313" key="2">
    <source>
        <dbReference type="EMBL" id="MBB4011463.1"/>
    </source>
</evidence>
<evidence type="ECO:0000259" key="1">
    <source>
        <dbReference type="PROSITE" id="PS51112"/>
    </source>
</evidence>
<dbReference type="SUPFAM" id="SSF143447">
    <property type="entry name" value="AMMECR1-like"/>
    <property type="match status" value="1"/>
</dbReference>
<name>A0A840BFL2_9RHOO</name>
<dbReference type="PANTHER" id="PTHR13016:SF0">
    <property type="entry name" value="AMME SYNDROME CANDIDATE GENE 1 PROTEIN"/>
    <property type="match status" value="1"/>
</dbReference>
<protein>
    <recommendedName>
        <fullName evidence="1">AMMECR1 domain-containing protein</fullName>
    </recommendedName>
</protein>
<dbReference type="InterPro" id="IPR027485">
    <property type="entry name" value="AMMECR1_N"/>
</dbReference>
<gene>
    <name evidence="2" type="ORF">GGR36_000771</name>
</gene>
<dbReference type="RefSeq" id="WP_183632039.1">
    <property type="nucleotide sequence ID" value="NZ_BAABLE010000011.1"/>
</dbReference>
<dbReference type="PANTHER" id="PTHR13016">
    <property type="entry name" value="AMMECR1 HOMOLOG"/>
    <property type="match status" value="1"/>
</dbReference>
<proteinExistence type="predicted"/>
<dbReference type="Pfam" id="PF01871">
    <property type="entry name" value="AMMECR1"/>
    <property type="match status" value="1"/>
</dbReference>
<dbReference type="InterPro" id="IPR002733">
    <property type="entry name" value="AMMECR1_domain"/>
</dbReference>
<organism evidence="2 3">
    <name type="scientific">Niveibacterium umoris</name>
    <dbReference type="NCBI Taxonomy" id="1193620"/>
    <lineage>
        <taxon>Bacteria</taxon>
        <taxon>Pseudomonadati</taxon>
        <taxon>Pseudomonadota</taxon>
        <taxon>Betaproteobacteria</taxon>
        <taxon>Rhodocyclales</taxon>
        <taxon>Rhodocyclaceae</taxon>
        <taxon>Niveibacterium</taxon>
    </lineage>
</organism>